<proteinExistence type="predicted"/>
<reference evidence="2 3" key="1">
    <citation type="journal article" date="2016" name="Nat. Commun.">
        <title>Ectomycorrhizal ecology is imprinted in the genome of the dominant symbiotic fungus Cenococcum geophilum.</title>
        <authorList>
            <consortium name="DOE Joint Genome Institute"/>
            <person name="Peter M."/>
            <person name="Kohler A."/>
            <person name="Ohm R.A."/>
            <person name="Kuo A."/>
            <person name="Krutzmann J."/>
            <person name="Morin E."/>
            <person name="Arend M."/>
            <person name="Barry K.W."/>
            <person name="Binder M."/>
            <person name="Choi C."/>
            <person name="Clum A."/>
            <person name="Copeland A."/>
            <person name="Grisel N."/>
            <person name="Haridas S."/>
            <person name="Kipfer T."/>
            <person name="LaButti K."/>
            <person name="Lindquist E."/>
            <person name="Lipzen A."/>
            <person name="Maire R."/>
            <person name="Meier B."/>
            <person name="Mihaltcheva S."/>
            <person name="Molinier V."/>
            <person name="Murat C."/>
            <person name="Poggeler S."/>
            <person name="Quandt C.A."/>
            <person name="Sperisen C."/>
            <person name="Tritt A."/>
            <person name="Tisserant E."/>
            <person name="Crous P.W."/>
            <person name="Henrissat B."/>
            <person name="Nehls U."/>
            <person name="Egli S."/>
            <person name="Spatafora J.W."/>
            <person name="Grigoriev I.V."/>
            <person name="Martin F.M."/>
        </authorList>
    </citation>
    <scope>NUCLEOTIDE SEQUENCE [LARGE SCALE GENOMIC DNA]</scope>
    <source>
        <strain evidence="2 3">CBS 459.81</strain>
    </source>
</reference>
<dbReference type="PANTHER" id="PTHR33112:SF13">
    <property type="entry name" value="HETEROKARYON INCOMPATIBILITY DOMAIN-CONTAINING PROTEIN"/>
    <property type="match status" value="1"/>
</dbReference>
<feature type="non-terminal residue" evidence="2">
    <location>
        <position position="1"/>
    </location>
</feature>
<dbReference type="Pfam" id="PF06985">
    <property type="entry name" value="HET"/>
    <property type="match status" value="1"/>
</dbReference>
<sequence>PTRVLDLGYEGQTPLKADICLYETRNERARYLTLSHCWGTSQHIVTKKDNLQLFKNGIAWKNIPNTYRDAIIFARSLGERYLWIDSLCIIQDDNEDWLRESAKMGQVYQQSYLTIAATSAPDGAAGMYASQTEKRRPEHRGFDESGHDMAPLLTRAWVYQERVLSSRVIHFCSGELVWECNQLFACECGDVERDESQRATQSPKLRRDRFRASIIEYGKLNLTYATDRLPAIGGIARQYSWFARGRYLTGLWEDTIVKDLQWRVKSPSKPLSYVLEGLEILKEGPEETKVFVAPSWSWAA</sequence>
<dbReference type="AlphaFoldDB" id="A0A8E2JA45"/>
<feature type="non-terminal residue" evidence="2">
    <location>
        <position position="300"/>
    </location>
</feature>
<dbReference type="InterPro" id="IPR010730">
    <property type="entry name" value="HET"/>
</dbReference>
<dbReference type="Proteomes" id="UP000250266">
    <property type="component" value="Unassembled WGS sequence"/>
</dbReference>
<evidence type="ECO:0000313" key="3">
    <source>
        <dbReference type="Proteomes" id="UP000250266"/>
    </source>
</evidence>
<name>A0A8E2JA45_9PEZI</name>
<feature type="domain" description="Heterokaryon incompatibility" evidence="1">
    <location>
        <begin position="31"/>
        <end position="161"/>
    </location>
</feature>
<dbReference type="OrthoDB" id="3486565at2759"/>
<evidence type="ECO:0000313" key="2">
    <source>
        <dbReference type="EMBL" id="OCK74912.1"/>
    </source>
</evidence>
<evidence type="ECO:0000259" key="1">
    <source>
        <dbReference type="Pfam" id="PF06985"/>
    </source>
</evidence>
<organism evidence="2 3">
    <name type="scientific">Lepidopterella palustris CBS 459.81</name>
    <dbReference type="NCBI Taxonomy" id="1314670"/>
    <lineage>
        <taxon>Eukaryota</taxon>
        <taxon>Fungi</taxon>
        <taxon>Dikarya</taxon>
        <taxon>Ascomycota</taxon>
        <taxon>Pezizomycotina</taxon>
        <taxon>Dothideomycetes</taxon>
        <taxon>Pleosporomycetidae</taxon>
        <taxon>Mytilinidiales</taxon>
        <taxon>Argynnaceae</taxon>
        <taxon>Lepidopterella</taxon>
    </lineage>
</organism>
<keyword evidence="3" id="KW-1185">Reference proteome</keyword>
<dbReference type="PANTHER" id="PTHR33112">
    <property type="entry name" value="DOMAIN PROTEIN, PUTATIVE-RELATED"/>
    <property type="match status" value="1"/>
</dbReference>
<protein>
    <submittedName>
        <fullName evidence="2">HET-domain-containing protein</fullName>
    </submittedName>
</protein>
<gene>
    <name evidence="2" type="ORF">K432DRAFT_258543</name>
</gene>
<dbReference type="EMBL" id="KV745394">
    <property type="protein sequence ID" value="OCK74912.1"/>
    <property type="molecule type" value="Genomic_DNA"/>
</dbReference>
<accession>A0A8E2JA45</accession>